<name>A0A328PJF8_9MOLU</name>
<evidence type="ECO:0000256" key="1">
    <source>
        <dbReference type="SAM" id="MobiDB-lite"/>
    </source>
</evidence>
<dbReference type="Proteomes" id="UP000249762">
    <property type="component" value="Unassembled WGS sequence"/>
</dbReference>
<accession>A0A328PJF8</accession>
<dbReference type="RefSeq" id="WP_181454156.1">
    <property type="nucleotide sequence ID" value="NZ_QKVO01000009.1"/>
</dbReference>
<gene>
    <name evidence="2" type="ORF">DNK47_02350</name>
</gene>
<keyword evidence="3" id="KW-1185">Reference proteome</keyword>
<dbReference type="AlphaFoldDB" id="A0A328PJF8"/>
<dbReference type="EMBL" id="QKVO01000009">
    <property type="protein sequence ID" value="RAO94962.1"/>
    <property type="molecule type" value="Genomic_DNA"/>
</dbReference>
<protein>
    <submittedName>
        <fullName evidence="2">Uncharacterized protein</fullName>
    </submittedName>
</protein>
<proteinExistence type="predicted"/>
<reference evidence="3" key="1">
    <citation type="submission" date="2018-06" db="EMBL/GenBank/DDBJ databases">
        <authorList>
            <person name="Martinez Ocampo F."/>
            <person name="Quiroz Castaneda R.E."/>
            <person name="Rojas Lopez X."/>
        </authorList>
    </citation>
    <scope>NUCLEOTIDE SEQUENCE [LARGE SCALE GENOMIC DNA]</scope>
    <source>
        <strain evidence="3">INIFAP02</strain>
    </source>
</reference>
<feature type="non-terminal residue" evidence="2">
    <location>
        <position position="1"/>
    </location>
</feature>
<evidence type="ECO:0000313" key="2">
    <source>
        <dbReference type="EMBL" id="RAO94962.1"/>
    </source>
</evidence>
<organism evidence="2 3">
    <name type="scientific">Mycoplasma wenyonii</name>
    <dbReference type="NCBI Taxonomy" id="65123"/>
    <lineage>
        <taxon>Bacteria</taxon>
        <taxon>Bacillati</taxon>
        <taxon>Mycoplasmatota</taxon>
        <taxon>Mollicutes</taxon>
        <taxon>Mycoplasmataceae</taxon>
        <taxon>Mycoplasma</taxon>
    </lineage>
</organism>
<sequence length="64" mass="6660">GLLPKHLGNSQQKSTLPTTPAGNTSKATTAKPADMAGASLLLNEVGYADDGEGVIFTLKEFKEK</sequence>
<comment type="caution">
    <text evidence="2">The sequence shown here is derived from an EMBL/GenBank/DDBJ whole genome shotgun (WGS) entry which is preliminary data.</text>
</comment>
<feature type="compositionally biased region" description="Polar residues" evidence="1">
    <location>
        <begin position="8"/>
        <end position="28"/>
    </location>
</feature>
<feature type="region of interest" description="Disordered" evidence="1">
    <location>
        <begin position="1"/>
        <end position="33"/>
    </location>
</feature>
<evidence type="ECO:0000313" key="3">
    <source>
        <dbReference type="Proteomes" id="UP000249762"/>
    </source>
</evidence>